<dbReference type="AlphaFoldDB" id="A0A1Z5RPR3"/>
<dbReference type="InParanoid" id="A0A1Z5RPR3"/>
<feature type="chain" id="PRO_5013392076" evidence="1">
    <location>
        <begin position="38"/>
        <end position="113"/>
    </location>
</feature>
<dbReference type="EMBL" id="CM000763">
    <property type="protein sequence ID" value="OQU85753.1"/>
    <property type="molecule type" value="Genomic_DNA"/>
</dbReference>
<organism evidence="2 3">
    <name type="scientific">Sorghum bicolor</name>
    <name type="common">Sorghum</name>
    <name type="synonym">Sorghum vulgare</name>
    <dbReference type="NCBI Taxonomy" id="4558"/>
    <lineage>
        <taxon>Eukaryota</taxon>
        <taxon>Viridiplantae</taxon>
        <taxon>Streptophyta</taxon>
        <taxon>Embryophyta</taxon>
        <taxon>Tracheophyta</taxon>
        <taxon>Spermatophyta</taxon>
        <taxon>Magnoliopsida</taxon>
        <taxon>Liliopsida</taxon>
        <taxon>Poales</taxon>
        <taxon>Poaceae</taxon>
        <taxon>PACMAD clade</taxon>
        <taxon>Panicoideae</taxon>
        <taxon>Andropogonodae</taxon>
        <taxon>Andropogoneae</taxon>
        <taxon>Sorghinae</taxon>
        <taxon>Sorghum</taxon>
    </lineage>
</organism>
<evidence type="ECO:0000256" key="1">
    <source>
        <dbReference type="SAM" id="SignalP"/>
    </source>
</evidence>
<keyword evidence="3" id="KW-1185">Reference proteome</keyword>
<accession>A0A1Z5RPR3</accession>
<evidence type="ECO:0000313" key="3">
    <source>
        <dbReference type="Proteomes" id="UP000000768"/>
    </source>
</evidence>
<gene>
    <name evidence="2" type="ORF">SORBI_3004G301250</name>
</gene>
<reference evidence="3" key="2">
    <citation type="journal article" date="2018" name="Plant J.">
        <title>The Sorghum bicolor reference genome: improved assembly, gene annotations, a transcriptome atlas, and signatures of genome organization.</title>
        <authorList>
            <person name="McCormick R.F."/>
            <person name="Truong S.K."/>
            <person name="Sreedasyam A."/>
            <person name="Jenkins J."/>
            <person name="Shu S."/>
            <person name="Sims D."/>
            <person name="Kennedy M."/>
            <person name="Amirebrahimi M."/>
            <person name="Weers B.D."/>
            <person name="McKinley B."/>
            <person name="Mattison A."/>
            <person name="Morishige D.T."/>
            <person name="Grimwood J."/>
            <person name="Schmutz J."/>
            <person name="Mullet J.E."/>
        </authorList>
    </citation>
    <scope>NUCLEOTIDE SEQUENCE [LARGE SCALE GENOMIC DNA]</scope>
    <source>
        <strain evidence="3">cv. BTx623</strain>
    </source>
</reference>
<feature type="signal peptide" evidence="1">
    <location>
        <begin position="1"/>
        <end position="37"/>
    </location>
</feature>
<sequence>MGPGSTALATGHRRGWKAAAGLPLLRVLLLLVLDLEAGVVPSLTAGAFPQCASAASTTSGSAVPSFWGLSHALPLPDCVSVLGTECFDFHVQHTALRSYFLSIINNSYSAPHW</sequence>
<proteinExistence type="predicted"/>
<evidence type="ECO:0000313" key="2">
    <source>
        <dbReference type="EMBL" id="OQU85753.1"/>
    </source>
</evidence>
<dbReference type="Gramene" id="OQU85753">
    <property type="protein sequence ID" value="OQU85753"/>
    <property type="gene ID" value="SORBI_3004G301250"/>
</dbReference>
<protein>
    <submittedName>
        <fullName evidence="2">Uncharacterized protein</fullName>
    </submittedName>
</protein>
<name>A0A1Z5RPR3_SORBI</name>
<keyword evidence="1" id="KW-0732">Signal</keyword>
<reference evidence="2 3" key="1">
    <citation type="journal article" date="2009" name="Nature">
        <title>The Sorghum bicolor genome and the diversification of grasses.</title>
        <authorList>
            <person name="Paterson A.H."/>
            <person name="Bowers J.E."/>
            <person name="Bruggmann R."/>
            <person name="Dubchak I."/>
            <person name="Grimwood J."/>
            <person name="Gundlach H."/>
            <person name="Haberer G."/>
            <person name="Hellsten U."/>
            <person name="Mitros T."/>
            <person name="Poliakov A."/>
            <person name="Schmutz J."/>
            <person name="Spannagl M."/>
            <person name="Tang H."/>
            <person name="Wang X."/>
            <person name="Wicker T."/>
            <person name="Bharti A.K."/>
            <person name="Chapman J."/>
            <person name="Feltus F.A."/>
            <person name="Gowik U."/>
            <person name="Grigoriev I.V."/>
            <person name="Lyons E."/>
            <person name="Maher C.A."/>
            <person name="Martis M."/>
            <person name="Narechania A."/>
            <person name="Otillar R.P."/>
            <person name="Penning B.W."/>
            <person name="Salamov A.A."/>
            <person name="Wang Y."/>
            <person name="Zhang L."/>
            <person name="Carpita N.C."/>
            <person name="Freeling M."/>
            <person name="Gingle A.R."/>
            <person name="Hash C.T."/>
            <person name="Keller B."/>
            <person name="Klein P."/>
            <person name="Kresovich S."/>
            <person name="McCann M.C."/>
            <person name="Ming R."/>
            <person name="Peterson D.G."/>
            <person name="Mehboob-ur-Rahman"/>
            <person name="Ware D."/>
            <person name="Westhoff P."/>
            <person name="Mayer K.F."/>
            <person name="Messing J."/>
            <person name="Rokhsar D.S."/>
        </authorList>
    </citation>
    <scope>NUCLEOTIDE SEQUENCE [LARGE SCALE GENOMIC DNA]</scope>
    <source>
        <strain evidence="3">cv. BTx623</strain>
    </source>
</reference>
<dbReference type="Proteomes" id="UP000000768">
    <property type="component" value="Chromosome 4"/>
</dbReference>